<name>A0A7V5P1L7_9BACT</name>
<dbReference type="SUPFAM" id="SSF56176">
    <property type="entry name" value="FAD-binding/transporter-associated domain-like"/>
    <property type="match status" value="1"/>
</dbReference>
<dbReference type="FunFam" id="3.10.580.10:FF:000002">
    <property type="entry name" value="Magnesium/cobalt efflux protein CorC"/>
    <property type="match status" value="1"/>
</dbReference>
<dbReference type="CDD" id="cd04590">
    <property type="entry name" value="CBS_pair_CorC_HlyC_assoc"/>
    <property type="match status" value="1"/>
</dbReference>
<comment type="similarity">
    <text evidence="2">Belongs to the UPF0053 family.</text>
</comment>
<keyword evidence="5 6" id="KW-0129">CBS domain</keyword>
<keyword evidence="3" id="KW-0472">Membrane</keyword>
<dbReference type="Pfam" id="PF00571">
    <property type="entry name" value="CBS"/>
    <property type="match status" value="2"/>
</dbReference>
<proteinExistence type="inferred from homology"/>
<feature type="domain" description="CBS" evidence="7">
    <location>
        <begin position="66"/>
        <end position="125"/>
    </location>
</feature>
<protein>
    <submittedName>
        <fullName evidence="8">HlyC/CorC family transporter</fullName>
    </submittedName>
</protein>
<dbReference type="InterPro" id="IPR046342">
    <property type="entry name" value="CBS_dom_sf"/>
</dbReference>
<dbReference type="Gene3D" id="3.30.465.10">
    <property type="match status" value="1"/>
</dbReference>
<dbReference type="PANTHER" id="PTHR22777">
    <property type="entry name" value="HEMOLYSIN-RELATED"/>
    <property type="match status" value="1"/>
</dbReference>
<dbReference type="Gene3D" id="3.10.580.10">
    <property type="entry name" value="CBS-domain"/>
    <property type="match status" value="1"/>
</dbReference>
<keyword evidence="4" id="KW-0677">Repeat</keyword>
<dbReference type="SUPFAM" id="SSF54631">
    <property type="entry name" value="CBS-domain pair"/>
    <property type="match status" value="1"/>
</dbReference>
<accession>A0A7V5P1L7</accession>
<dbReference type="Pfam" id="PF03471">
    <property type="entry name" value="CorC_HlyC"/>
    <property type="match status" value="1"/>
</dbReference>
<dbReference type="PROSITE" id="PS51371">
    <property type="entry name" value="CBS"/>
    <property type="match status" value="2"/>
</dbReference>
<evidence type="ECO:0000256" key="4">
    <source>
        <dbReference type="ARBA" id="ARBA00022737"/>
    </source>
</evidence>
<evidence type="ECO:0000256" key="6">
    <source>
        <dbReference type="PROSITE-ProRule" id="PRU00703"/>
    </source>
</evidence>
<dbReference type="InterPro" id="IPR036318">
    <property type="entry name" value="FAD-bd_PCMH-like_sf"/>
</dbReference>
<comment type="subcellular location">
    <subcellularLocation>
        <location evidence="1">Cell membrane</location>
        <topology evidence="1">Multi-pass membrane protein</topology>
    </subcellularLocation>
</comment>
<feature type="domain" description="CBS" evidence="7">
    <location>
        <begin position="131"/>
        <end position="188"/>
    </location>
</feature>
<reference evidence="8" key="1">
    <citation type="journal article" date="2020" name="mSystems">
        <title>Genome- and Community-Level Interaction Insights into Carbon Utilization and Element Cycling Functions of Hydrothermarchaeota in Hydrothermal Sediment.</title>
        <authorList>
            <person name="Zhou Z."/>
            <person name="Liu Y."/>
            <person name="Xu W."/>
            <person name="Pan J."/>
            <person name="Luo Z.H."/>
            <person name="Li M."/>
        </authorList>
    </citation>
    <scope>NUCLEOTIDE SEQUENCE [LARGE SCALE GENOMIC DNA]</scope>
    <source>
        <strain evidence="8">HyVt-533</strain>
    </source>
</reference>
<evidence type="ECO:0000313" key="8">
    <source>
        <dbReference type="EMBL" id="HHI97954.1"/>
    </source>
</evidence>
<evidence type="ECO:0000256" key="3">
    <source>
        <dbReference type="ARBA" id="ARBA00022475"/>
    </source>
</evidence>
<dbReference type="InterPro" id="IPR044751">
    <property type="entry name" value="Ion_transp-like_CBS"/>
</dbReference>
<evidence type="ECO:0000256" key="2">
    <source>
        <dbReference type="ARBA" id="ARBA00006337"/>
    </source>
</evidence>
<dbReference type="GO" id="GO:0005886">
    <property type="term" value="C:plasma membrane"/>
    <property type="evidence" value="ECO:0007669"/>
    <property type="project" value="UniProtKB-SubCell"/>
</dbReference>
<sequence>MSEKSSLIKALKEIFAKSPEEEAEEFAEEITELIDEGEEKGLISPEEGEMIINILQIRNVTVREIMIPRKDIVALEVNKPFSQIVSLINEKPHTRYPVYEKDLDHLVGVVHVKDLMRFCRTNTDQVSLRAVCRKPYIIPEGIKVREVLHEFRKRREQFALVIDESGVISGLVTLADIFCEILGEEVPEFPRDEEGWFIAEGGTKIDEIEKFLGLILPRGNYETLSGFILSQTGRIPEEGERFRFNGLEVEILSADNRRIRRVRFRRVEGAKQ</sequence>
<dbReference type="SMART" id="SM01091">
    <property type="entry name" value="CorC_HlyC"/>
    <property type="match status" value="1"/>
</dbReference>
<gene>
    <name evidence="8" type="ORF">ENJ96_08915</name>
</gene>
<evidence type="ECO:0000256" key="1">
    <source>
        <dbReference type="ARBA" id="ARBA00004651"/>
    </source>
</evidence>
<evidence type="ECO:0000259" key="7">
    <source>
        <dbReference type="PROSITE" id="PS51371"/>
    </source>
</evidence>
<comment type="caution">
    <text evidence="8">The sequence shown here is derived from an EMBL/GenBank/DDBJ whole genome shotgun (WGS) entry which is preliminary data.</text>
</comment>
<dbReference type="InterPro" id="IPR005170">
    <property type="entry name" value="Transptr-assoc_dom"/>
</dbReference>
<dbReference type="Proteomes" id="UP000886101">
    <property type="component" value="Unassembled WGS sequence"/>
</dbReference>
<dbReference type="InterPro" id="IPR016169">
    <property type="entry name" value="FAD-bd_PCMH_sub2"/>
</dbReference>
<dbReference type="PANTHER" id="PTHR22777:SF32">
    <property type="entry name" value="UPF0053 INNER MEMBRANE PROTEIN YFJD"/>
    <property type="match status" value="1"/>
</dbReference>
<dbReference type="GO" id="GO:0050660">
    <property type="term" value="F:flavin adenine dinucleotide binding"/>
    <property type="evidence" value="ECO:0007669"/>
    <property type="project" value="InterPro"/>
</dbReference>
<evidence type="ECO:0000256" key="5">
    <source>
        <dbReference type="ARBA" id="ARBA00023122"/>
    </source>
</evidence>
<dbReference type="AlphaFoldDB" id="A0A7V5P1L7"/>
<organism evidence="8">
    <name type="scientific">Thermodesulfatator atlanticus</name>
    <dbReference type="NCBI Taxonomy" id="501497"/>
    <lineage>
        <taxon>Bacteria</taxon>
        <taxon>Pseudomonadati</taxon>
        <taxon>Thermodesulfobacteriota</taxon>
        <taxon>Thermodesulfobacteria</taxon>
        <taxon>Thermodesulfobacteriales</taxon>
        <taxon>Thermodesulfatatoraceae</taxon>
        <taxon>Thermodesulfatator</taxon>
    </lineage>
</organism>
<dbReference type="InterPro" id="IPR000644">
    <property type="entry name" value="CBS_dom"/>
</dbReference>
<keyword evidence="3" id="KW-1003">Cell membrane</keyword>
<dbReference type="EMBL" id="DROK01000264">
    <property type="protein sequence ID" value="HHI97954.1"/>
    <property type="molecule type" value="Genomic_DNA"/>
</dbReference>